<dbReference type="InterPro" id="IPR036390">
    <property type="entry name" value="WH_DNA-bd_sf"/>
</dbReference>
<name>A0AAP3E5Q9_9EURY</name>
<evidence type="ECO:0000259" key="3">
    <source>
        <dbReference type="Pfam" id="PF11495"/>
    </source>
</evidence>
<feature type="domain" description="Transcription regulator TrmB N-terminal" evidence="2">
    <location>
        <begin position="12"/>
        <end position="76"/>
    </location>
</feature>
<evidence type="ECO:0000313" key="4">
    <source>
        <dbReference type="EMBL" id="MCU4751270.1"/>
    </source>
</evidence>
<comment type="similarity">
    <text evidence="1">Belongs to the transcriptional regulator TrmB family.</text>
</comment>
<dbReference type="AlphaFoldDB" id="A0AAP3E5Q9"/>
<reference evidence="4 5" key="1">
    <citation type="submission" date="2022-09" db="EMBL/GenBank/DDBJ databases">
        <title>Enrichment on poylsaccharides allowed isolation of novel metabolic and taxonomic groups of Haloarchaea.</title>
        <authorList>
            <person name="Sorokin D.Y."/>
            <person name="Elcheninov A.G."/>
            <person name="Khizhniak T.V."/>
            <person name="Kolganova T.V."/>
            <person name="Kublanov I.V."/>
        </authorList>
    </citation>
    <scope>NUCLEOTIDE SEQUENCE [LARGE SCALE GENOMIC DNA]</scope>
    <source>
        <strain evidence="4 5">AArc-curdl1</strain>
    </source>
</reference>
<dbReference type="Gene3D" id="1.10.10.10">
    <property type="entry name" value="Winged helix-like DNA-binding domain superfamily/Winged helix DNA-binding domain"/>
    <property type="match status" value="1"/>
</dbReference>
<dbReference type="InterPro" id="IPR002831">
    <property type="entry name" value="Tscrpt_reg_TrmB_N"/>
</dbReference>
<dbReference type="PANTHER" id="PTHR34293:SF1">
    <property type="entry name" value="HTH-TYPE TRANSCRIPTIONAL REGULATOR TRMBL2"/>
    <property type="match status" value="1"/>
</dbReference>
<proteinExistence type="inferred from homology"/>
<dbReference type="Pfam" id="PF11495">
    <property type="entry name" value="Regulator_TrmB"/>
    <property type="match status" value="1"/>
</dbReference>
<dbReference type="InterPro" id="IPR051797">
    <property type="entry name" value="TrmB-like"/>
</dbReference>
<dbReference type="SUPFAM" id="SSF46785">
    <property type="entry name" value="Winged helix' DNA-binding domain"/>
    <property type="match status" value="1"/>
</dbReference>
<gene>
    <name evidence="4" type="ORF">OB919_04610</name>
</gene>
<dbReference type="RefSeq" id="WP_342806865.1">
    <property type="nucleotide sequence ID" value="NZ_JAOPJZ010000002.1"/>
</dbReference>
<evidence type="ECO:0000259" key="2">
    <source>
        <dbReference type="Pfam" id="PF01978"/>
    </source>
</evidence>
<evidence type="ECO:0000256" key="1">
    <source>
        <dbReference type="ARBA" id="ARBA00007287"/>
    </source>
</evidence>
<dbReference type="EMBL" id="JAOPJZ010000002">
    <property type="protein sequence ID" value="MCU4751270.1"/>
    <property type="molecule type" value="Genomic_DNA"/>
</dbReference>
<dbReference type="SUPFAM" id="SSF159071">
    <property type="entry name" value="TrmB C-terminal domain-like"/>
    <property type="match status" value="1"/>
</dbReference>
<organism evidence="4 5">
    <name type="scientific">Natronosalvus hydrolyticus</name>
    <dbReference type="NCBI Taxonomy" id="2979988"/>
    <lineage>
        <taxon>Archaea</taxon>
        <taxon>Methanobacteriati</taxon>
        <taxon>Methanobacteriota</taxon>
        <taxon>Stenosarchaea group</taxon>
        <taxon>Halobacteria</taxon>
        <taxon>Halobacteriales</taxon>
        <taxon>Natrialbaceae</taxon>
        <taxon>Natronosalvus</taxon>
    </lineage>
</organism>
<dbReference type="PANTHER" id="PTHR34293">
    <property type="entry name" value="HTH-TYPE TRANSCRIPTIONAL REGULATOR TRMBL2"/>
    <property type="match status" value="1"/>
</dbReference>
<comment type="caution">
    <text evidence="4">The sequence shown here is derived from an EMBL/GenBank/DDBJ whole genome shotgun (WGS) entry which is preliminary data.</text>
</comment>
<dbReference type="InterPro" id="IPR036388">
    <property type="entry name" value="WH-like_DNA-bd_sf"/>
</dbReference>
<sequence>MERDTIQTALEYAGLTTYQADAYLTLLEMGRSPAIEVGRNCSVPVSQIYDVLRSLEEAGHVETMEQEKLYVRPREPDELLEDLTDRGELLQDAAEDIENRYQQPARMDYRISVATHMETAVKQATELIDEAETFVEVSASADRLASMREALEAARERGVIVRAGVYVDAATDSKEEFDPEGAVSELRAITIPGPFLVVIDRNRTFFAPGGRFDDSYGVLIRDRFLPLIFHWYFQTSQWDLYDPIYTDAPAQARYVSIEEFVRDTWPLYRDGYVLAVDIQGVETETGVERTISGTVTGMQYPGADRRGCALTLMDVATYVTVIVDTGDDFVTVGGWGAVFEDIEAHRIDLVGIDVDGEIV</sequence>
<dbReference type="Proteomes" id="UP001321047">
    <property type="component" value="Unassembled WGS sequence"/>
</dbReference>
<dbReference type="InterPro" id="IPR021586">
    <property type="entry name" value="Tscrpt_reg_TrmB_C"/>
</dbReference>
<accession>A0AAP3E5Q9</accession>
<feature type="domain" description="Transcription regulator TrmB C-terminal" evidence="3">
    <location>
        <begin position="111"/>
        <end position="349"/>
    </location>
</feature>
<dbReference type="Pfam" id="PF01978">
    <property type="entry name" value="TrmB"/>
    <property type="match status" value="1"/>
</dbReference>
<dbReference type="CDD" id="cd09124">
    <property type="entry name" value="PLDc_like_TrmB_middle"/>
    <property type="match status" value="1"/>
</dbReference>
<protein>
    <submittedName>
        <fullName evidence="4">TrmB family transcriptional regulator</fullName>
    </submittedName>
</protein>
<keyword evidence="5" id="KW-1185">Reference proteome</keyword>
<evidence type="ECO:0000313" key="5">
    <source>
        <dbReference type="Proteomes" id="UP001321047"/>
    </source>
</evidence>